<protein>
    <recommendedName>
        <fullName evidence="3">Phospholipase/carboxylesterase/thioesterase domain-containing protein</fullName>
    </recommendedName>
</protein>
<keyword evidence="2" id="KW-0378">Hydrolase</keyword>
<evidence type="ECO:0000313" key="6">
    <source>
        <dbReference type="Proteomes" id="UP000011087"/>
    </source>
</evidence>
<dbReference type="EnsemblProtists" id="EKX41311">
    <property type="protein sequence ID" value="EKX41311"/>
    <property type="gene ID" value="GUITHDRAFT_164389"/>
</dbReference>
<dbReference type="KEGG" id="gtt:GUITHDRAFT_164389"/>
<evidence type="ECO:0000256" key="1">
    <source>
        <dbReference type="ARBA" id="ARBA00006499"/>
    </source>
</evidence>
<dbReference type="Proteomes" id="UP000011087">
    <property type="component" value="Unassembled WGS sequence"/>
</dbReference>
<dbReference type="RefSeq" id="XP_005828291.1">
    <property type="nucleotide sequence ID" value="XM_005828234.1"/>
</dbReference>
<dbReference type="PANTHER" id="PTHR10655">
    <property type="entry name" value="LYSOPHOSPHOLIPASE-RELATED"/>
    <property type="match status" value="1"/>
</dbReference>
<organism evidence="4">
    <name type="scientific">Guillardia theta (strain CCMP2712)</name>
    <name type="common">Cryptophyte</name>
    <dbReference type="NCBI Taxonomy" id="905079"/>
    <lineage>
        <taxon>Eukaryota</taxon>
        <taxon>Cryptophyceae</taxon>
        <taxon>Pyrenomonadales</taxon>
        <taxon>Geminigeraceae</taxon>
        <taxon>Guillardia</taxon>
    </lineage>
</organism>
<evidence type="ECO:0000313" key="4">
    <source>
        <dbReference type="EMBL" id="EKX41311.1"/>
    </source>
</evidence>
<name>L1IYL7_GUITC</name>
<evidence type="ECO:0000313" key="5">
    <source>
        <dbReference type="EnsemblProtists" id="EKX41311"/>
    </source>
</evidence>
<accession>L1IYL7</accession>
<dbReference type="OrthoDB" id="2418081at2759"/>
<proteinExistence type="inferred from homology"/>
<dbReference type="PANTHER" id="PTHR10655:SF17">
    <property type="entry name" value="LYSOPHOSPHOLIPASE-LIKE PROTEIN 1"/>
    <property type="match status" value="1"/>
</dbReference>
<dbReference type="EMBL" id="JH993024">
    <property type="protein sequence ID" value="EKX41311.1"/>
    <property type="molecule type" value="Genomic_DNA"/>
</dbReference>
<dbReference type="Pfam" id="PF02230">
    <property type="entry name" value="Abhydrolase_2"/>
    <property type="match status" value="1"/>
</dbReference>
<keyword evidence="6" id="KW-1185">Reference proteome</keyword>
<dbReference type="Gene3D" id="3.40.50.1820">
    <property type="entry name" value="alpha/beta hydrolase"/>
    <property type="match status" value="1"/>
</dbReference>
<dbReference type="eggNOG" id="KOG2112">
    <property type="taxonomic scope" value="Eukaryota"/>
</dbReference>
<dbReference type="SUPFAM" id="SSF53474">
    <property type="entry name" value="alpha/beta-Hydrolases"/>
    <property type="match status" value="1"/>
</dbReference>
<evidence type="ECO:0000256" key="2">
    <source>
        <dbReference type="ARBA" id="ARBA00022801"/>
    </source>
</evidence>
<sequence>MAARIAVIWLHGLGDRGSSWSNLRGEVNIGAPIEWRFPDAPIAPVTCNGGYRMTSWFDIEEIPVMPDAKDYPDDIKSSVGIIHNMIGDLEKAGFDSKNIIIGGFSQGGALSIQSVLRYPKRLGGAICFSGWLMERNGLSSWTQEANKETPIFWGHGADDMTVHFSNQEIGVKALQEHGLKVVAKSYDDLPHSTCQQEQRDMAKFVADIVNAS</sequence>
<dbReference type="AlphaFoldDB" id="L1IYL7"/>
<reference evidence="4 6" key="1">
    <citation type="journal article" date="2012" name="Nature">
        <title>Algal genomes reveal evolutionary mosaicism and the fate of nucleomorphs.</title>
        <authorList>
            <consortium name="DOE Joint Genome Institute"/>
            <person name="Curtis B.A."/>
            <person name="Tanifuji G."/>
            <person name="Burki F."/>
            <person name="Gruber A."/>
            <person name="Irimia M."/>
            <person name="Maruyama S."/>
            <person name="Arias M.C."/>
            <person name="Ball S.G."/>
            <person name="Gile G.H."/>
            <person name="Hirakawa Y."/>
            <person name="Hopkins J.F."/>
            <person name="Kuo A."/>
            <person name="Rensing S.A."/>
            <person name="Schmutz J."/>
            <person name="Symeonidi A."/>
            <person name="Elias M."/>
            <person name="Eveleigh R.J."/>
            <person name="Herman E.K."/>
            <person name="Klute M.J."/>
            <person name="Nakayama T."/>
            <person name="Obornik M."/>
            <person name="Reyes-Prieto A."/>
            <person name="Armbrust E.V."/>
            <person name="Aves S.J."/>
            <person name="Beiko R.G."/>
            <person name="Coutinho P."/>
            <person name="Dacks J.B."/>
            <person name="Durnford D.G."/>
            <person name="Fast N.M."/>
            <person name="Green B.R."/>
            <person name="Grisdale C.J."/>
            <person name="Hempel F."/>
            <person name="Henrissat B."/>
            <person name="Hoppner M.P."/>
            <person name="Ishida K."/>
            <person name="Kim E."/>
            <person name="Koreny L."/>
            <person name="Kroth P.G."/>
            <person name="Liu Y."/>
            <person name="Malik S.B."/>
            <person name="Maier U.G."/>
            <person name="McRose D."/>
            <person name="Mock T."/>
            <person name="Neilson J.A."/>
            <person name="Onodera N.T."/>
            <person name="Poole A.M."/>
            <person name="Pritham E.J."/>
            <person name="Richards T.A."/>
            <person name="Rocap G."/>
            <person name="Roy S.W."/>
            <person name="Sarai C."/>
            <person name="Schaack S."/>
            <person name="Shirato S."/>
            <person name="Slamovits C.H."/>
            <person name="Spencer D.F."/>
            <person name="Suzuki S."/>
            <person name="Worden A.Z."/>
            <person name="Zauner S."/>
            <person name="Barry K."/>
            <person name="Bell C."/>
            <person name="Bharti A.K."/>
            <person name="Crow J.A."/>
            <person name="Grimwood J."/>
            <person name="Kramer R."/>
            <person name="Lindquist E."/>
            <person name="Lucas S."/>
            <person name="Salamov A."/>
            <person name="McFadden G.I."/>
            <person name="Lane C.E."/>
            <person name="Keeling P.J."/>
            <person name="Gray M.W."/>
            <person name="Grigoriev I.V."/>
            <person name="Archibald J.M."/>
        </authorList>
    </citation>
    <scope>NUCLEOTIDE SEQUENCE</scope>
    <source>
        <strain evidence="4 6">CCMP2712</strain>
    </source>
</reference>
<dbReference type="OMA" id="CPQEMAD"/>
<dbReference type="GO" id="GO:0005737">
    <property type="term" value="C:cytoplasm"/>
    <property type="evidence" value="ECO:0007669"/>
    <property type="project" value="TreeGrafter"/>
</dbReference>
<gene>
    <name evidence="4" type="ORF">GUITHDRAFT_164389</name>
</gene>
<comment type="similarity">
    <text evidence="1">Belongs to the AB hydrolase superfamily. AB hydrolase 2 family.</text>
</comment>
<dbReference type="STRING" id="905079.L1IYL7"/>
<evidence type="ECO:0000259" key="3">
    <source>
        <dbReference type="Pfam" id="PF02230"/>
    </source>
</evidence>
<reference evidence="6" key="2">
    <citation type="submission" date="2012-11" db="EMBL/GenBank/DDBJ databases">
        <authorList>
            <person name="Kuo A."/>
            <person name="Curtis B.A."/>
            <person name="Tanifuji G."/>
            <person name="Burki F."/>
            <person name="Gruber A."/>
            <person name="Irimia M."/>
            <person name="Maruyama S."/>
            <person name="Arias M.C."/>
            <person name="Ball S.G."/>
            <person name="Gile G.H."/>
            <person name="Hirakawa Y."/>
            <person name="Hopkins J.F."/>
            <person name="Rensing S.A."/>
            <person name="Schmutz J."/>
            <person name="Symeonidi A."/>
            <person name="Elias M."/>
            <person name="Eveleigh R.J."/>
            <person name="Herman E.K."/>
            <person name="Klute M.J."/>
            <person name="Nakayama T."/>
            <person name="Obornik M."/>
            <person name="Reyes-Prieto A."/>
            <person name="Armbrust E.V."/>
            <person name="Aves S.J."/>
            <person name="Beiko R.G."/>
            <person name="Coutinho P."/>
            <person name="Dacks J.B."/>
            <person name="Durnford D.G."/>
            <person name="Fast N.M."/>
            <person name="Green B.R."/>
            <person name="Grisdale C."/>
            <person name="Hempe F."/>
            <person name="Henrissat B."/>
            <person name="Hoppner M.P."/>
            <person name="Ishida K.-I."/>
            <person name="Kim E."/>
            <person name="Koreny L."/>
            <person name="Kroth P.G."/>
            <person name="Liu Y."/>
            <person name="Malik S.-B."/>
            <person name="Maier U.G."/>
            <person name="McRose D."/>
            <person name="Mock T."/>
            <person name="Neilson J.A."/>
            <person name="Onodera N.T."/>
            <person name="Poole A.M."/>
            <person name="Pritham E.J."/>
            <person name="Richards T.A."/>
            <person name="Rocap G."/>
            <person name="Roy S.W."/>
            <person name="Sarai C."/>
            <person name="Schaack S."/>
            <person name="Shirato S."/>
            <person name="Slamovits C.H."/>
            <person name="Spencer D.F."/>
            <person name="Suzuki S."/>
            <person name="Worden A.Z."/>
            <person name="Zauner S."/>
            <person name="Barry K."/>
            <person name="Bell C."/>
            <person name="Bharti A.K."/>
            <person name="Crow J.A."/>
            <person name="Grimwood J."/>
            <person name="Kramer R."/>
            <person name="Lindquist E."/>
            <person name="Lucas S."/>
            <person name="Salamov A."/>
            <person name="McFadden G.I."/>
            <person name="Lane C.E."/>
            <person name="Keeling P.J."/>
            <person name="Gray M.W."/>
            <person name="Grigoriev I.V."/>
            <person name="Archibald J.M."/>
        </authorList>
    </citation>
    <scope>NUCLEOTIDE SEQUENCE</scope>
    <source>
        <strain evidence="6">CCMP2712</strain>
    </source>
</reference>
<feature type="domain" description="Phospholipase/carboxylesterase/thioesterase" evidence="3">
    <location>
        <begin position="4"/>
        <end position="206"/>
    </location>
</feature>
<dbReference type="GeneID" id="17298044"/>
<reference evidence="5" key="3">
    <citation type="submission" date="2015-06" db="UniProtKB">
        <authorList>
            <consortium name="EnsemblProtists"/>
        </authorList>
    </citation>
    <scope>IDENTIFICATION</scope>
</reference>
<dbReference type="InterPro" id="IPR003140">
    <property type="entry name" value="PLipase/COase/thioEstase"/>
</dbReference>
<dbReference type="HOGENOM" id="CLU_049413_1_0_1"/>
<dbReference type="GO" id="GO:0052689">
    <property type="term" value="F:carboxylic ester hydrolase activity"/>
    <property type="evidence" value="ECO:0007669"/>
    <property type="project" value="TreeGrafter"/>
</dbReference>
<dbReference type="GO" id="GO:0008474">
    <property type="term" value="F:palmitoyl-(protein) hydrolase activity"/>
    <property type="evidence" value="ECO:0007669"/>
    <property type="project" value="TreeGrafter"/>
</dbReference>
<dbReference type="InterPro" id="IPR029058">
    <property type="entry name" value="AB_hydrolase_fold"/>
</dbReference>
<dbReference type="PaxDb" id="55529-EKX41311"/>
<dbReference type="InterPro" id="IPR050565">
    <property type="entry name" value="LYPA1-2/EST-like"/>
</dbReference>